<reference evidence="9" key="1">
    <citation type="submission" date="2022-01" db="EMBL/GenBank/DDBJ databases">
        <authorList>
            <person name="King R."/>
        </authorList>
    </citation>
    <scope>NUCLEOTIDE SEQUENCE</scope>
</reference>
<protein>
    <recommendedName>
        <fullName evidence="7">Alpha-galactosidase</fullName>
        <ecNumber evidence="7">3.2.1.-</ecNumber>
    </recommendedName>
</protein>
<evidence type="ECO:0000256" key="3">
    <source>
        <dbReference type="ARBA" id="ARBA00022801"/>
    </source>
</evidence>
<dbReference type="SUPFAM" id="SSF51445">
    <property type="entry name" value="(Trans)glycosidases"/>
    <property type="match status" value="1"/>
</dbReference>
<proteinExistence type="inferred from homology"/>
<dbReference type="EMBL" id="OU895880">
    <property type="protein sequence ID" value="CAG9811266.1"/>
    <property type="molecule type" value="Genomic_DNA"/>
</dbReference>
<comment type="subunit">
    <text evidence="7">Homodimer.</text>
</comment>
<dbReference type="PRINTS" id="PR00740">
    <property type="entry name" value="GLHYDRLASE27"/>
</dbReference>
<evidence type="ECO:0000256" key="4">
    <source>
        <dbReference type="ARBA" id="ARBA00023157"/>
    </source>
</evidence>
<dbReference type="Gene3D" id="3.20.20.70">
    <property type="entry name" value="Aldolase class I"/>
    <property type="match status" value="1"/>
</dbReference>
<evidence type="ECO:0000256" key="5">
    <source>
        <dbReference type="ARBA" id="ARBA00023180"/>
    </source>
</evidence>
<dbReference type="Gene3D" id="2.60.40.1180">
    <property type="entry name" value="Golgi alpha-mannosidase II"/>
    <property type="match status" value="1"/>
</dbReference>
<dbReference type="GO" id="GO:0005737">
    <property type="term" value="C:cytoplasm"/>
    <property type="evidence" value="ECO:0007669"/>
    <property type="project" value="TreeGrafter"/>
</dbReference>
<keyword evidence="5" id="KW-0325">Glycoprotein</keyword>
<dbReference type="GO" id="GO:0009311">
    <property type="term" value="P:oligosaccharide metabolic process"/>
    <property type="evidence" value="ECO:0007669"/>
    <property type="project" value="TreeGrafter"/>
</dbReference>
<evidence type="ECO:0000256" key="7">
    <source>
        <dbReference type="RuleBase" id="RU361168"/>
    </source>
</evidence>
<dbReference type="InterPro" id="IPR013780">
    <property type="entry name" value="Glyco_hydro_b"/>
</dbReference>
<evidence type="ECO:0000256" key="2">
    <source>
        <dbReference type="ARBA" id="ARBA00022729"/>
    </source>
</evidence>
<evidence type="ECO:0000313" key="9">
    <source>
        <dbReference type="EMBL" id="CAG9811266.1"/>
    </source>
</evidence>
<sequence>MLKMSISVVYIADYFANNSERLIPYAGPGHWNDPDTLLLGNFGLSYEQSKAQLAIWAVLAAPFLLSNDLRTITPEIKELILNRQIIAVDQDPLGIQGKRLSSINRIETWIRPISPIVNDEHSYAVAFVSRRTDGHGYAFKYSLEELGLTNVFGYEVKDLFDSKRETFKVALGDKIEDRVNPTGANFYKFTPITKRDLRKML</sequence>
<evidence type="ECO:0000256" key="6">
    <source>
        <dbReference type="ARBA" id="ARBA00023295"/>
    </source>
</evidence>
<dbReference type="InterPro" id="IPR002241">
    <property type="entry name" value="Glyco_hydro_27"/>
</dbReference>
<feature type="domain" description="Alpha galactosidase A C-terminal" evidence="8">
    <location>
        <begin position="94"/>
        <end position="183"/>
    </location>
</feature>
<evidence type="ECO:0000313" key="10">
    <source>
        <dbReference type="Proteomes" id="UP001153620"/>
    </source>
</evidence>
<dbReference type="InterPro" id="IPR035373">
    <property type="entry name" value="Melibiase/NAGA_C"/>
</dbReference>
<dbReference type="GO" id="GO:0004557">
    <property type="term" value="F:alpha-galactosidase activity"/>
    <property type="evidence" value="ECO:0007669"/>
    <property type="project" value="TreeGrafter"/>
</dbReference>
<evidence type="ECO:0000259" key="8">
    <source>
        <dbReference type="Pfam" id="PF17450"/>
    </source>
</evidence>
<dbReference type="Proteomes" id="UP001153620">
    <property type="component" value="Chromosome 4"/>
</dbReference>
<organism evidence="9 10">
    <name type="scientific">Chironomus riparius</name>
    <dbReference type="NCBI Taxonomy" id="315576"/>
    <lineage>
        <taxon>Eukaryota</taxon>
        <taxon>Metazoa</taxon>
        <taxon>Ecdysozoa</taxon>
        <taxon>Arthropoda</taxon>
        <taxon>Hexapoda</taxon>
        <taxon>Insecta</taxon>
        <taxon>Pterygota</taxon>
        <taxon>Neoptera</taxon>
        <taxon>Endopterygota</taxon>
        <taxon>Diptera</taxon>
        <taxon>Nematocera</taxon>
        <taxon>Chironomoidea</taxon>
        <taxon>Chironomidae</taxon>
        <taxon>Chironominae</taxon>
        <taxon>Chironomus</taxon>
    </lineage>
</organism>
<comment type="similarity">
    <text evidence="1 7">Belongs to the glycosyl hydrolase 27 family.</text>
</comment>
<dbReference type="SUPFAM" id="SSF51011">
    <property type="entry name" value="Glycosyl hydrolase domain"/>
    <property type="match status" value="1"/>
</dbReference>
<dbReference type="GO" id="GO:0016139">
    <property type="term" value="P:glycoside catabolic process"/>
    <property type="evidence" value="ECO:0007669"/>
    <property type="project" value="TreeGrafter"/>
</dbReference>
<dbReference type="PANTHER" id="PTHR11452:SF66">
    <property type="entry name" value="ALPHA-GALACTOSIDASE"/>
    <property type="match status" value="1"/>
</dbReference>
<accession>A0A9N9X0R3</accession>
<reference evidence="9" key="2">
    <citation type="submission" date="2022-10" db="EMBL/GenBank/DDBJ databases">
        <authorList>
            <consortium name="ENA_rothamsted_submissions"/>
            <consortium name="culmorum"/>
            <person name="King R."/>
        </authorList>
    </citation>
    <scope>NUCLEOTIDE SEQUENCE</scope>
</reference>
<dbReference type="AlphaFoldDB" id="A0A9N9X0R3"/>
<dbReference type="EC" id="3.2.1.-" evidence="7"/>
<evidence type="ECO:0000256" key="1">
    <source>
        <dbReference type="ARBA" id="ARBA00009743"/>
    </source>
</evidence>
<keyword evidence="2" id="KW-0732">Signal</keyword>
<keyword evidence="3 7" id="KW-0378">Hydrolase</keyword>
<dbReference type="Pfam" id="PF16499">
    <property type="entry name" value="Melibiase_2"/>
    <property type="match status" value="1"/>
</dbReference>
<dbReference type="InterPro" id="IPR013785">
    <property type="entry name" value="Aldolase_TIM"/>
</dbReference>
<gene>
    <name evidence="9" type="ORF">CHIRRI_LOCUS14075</name>
</gene>
<dbReference type="OrthoDB" id="5795902at2759"/>
<keyword evidence="10" id="KW-1185">Reference proteome</keyword>
<dbReference type="Pfam" id="PF17450">
    <property type="entry name" value="Melibiase_2_C"/>
    <property type="match status" value="1"/>
</dbReference>
<name>A0A9N9X0R3_9DIPT</name>
<dbReference type="PANTHER" id="PTHR11452">
    <property type="entry name" value="ALPHA-GALACTOSIDASE/ALPHA-N-ACETYLGALACTOSAMINIDASE"/>
    <property type="match status" value="1"/>
</dbReference>
<keyword evidence="4 7" id="KW-1015">Disulfide bond</keyword>
<keyword evidence="6 7" id="KW-0326">Glycosidase</keyword>
<dbReference type="InterPro" id="IPR017853">
    <property type="entry name" value="GH"/>
</dbReference>